<reference evidence="1 2" key="1">
    <citation type="submission" date="2019-03" db="EMBL/GenBank/DDBJ databases">
        <title>First draft genome of Liparis tanakae, snailfish: a comprehensive survey of snailfish specific genes.</title>
        <authorList>
            <person name="Kim W."/>
            <person name="Song I."/>
            <person name="Jeong J.-H."/>
            <person name="Kim D."/>
            <person name="Kim S."/>
            <person name="Ryu S."/>
            <person name="Song J.Y."/>
            <person name="Lee S.K."/>
        </authorList>
    </citation>
    <scope>NUCLEOTIDE SEQUENCE [LARGE SCALE GENOMIC DNA]</scope>
    <source>
        <tissue evidence="1">Muscle</tissue>
    </source>
</reference>
<accession>A0A4Z2FYI8</accession>
<dbReference type="EMBL" id="SRLO01000792">
    <property type="protein sequence ID" value="TNN46368.1"/>
    <property type="molecule type" value="Genomic_DNA"/>
</dbReference>
<name>A0A4Z2FYI8_9TELE</name>
<dbReference type="Proteomes" id="UP000314294">
    <property type="component" value="Unassembled WGS sequence"/>
</dbReference>
<gene>
    <name evidence="1" type="ORF">EYF80_043428</name>
</gene>
<comment type="caution">
    <text evidence="1">The sequence shown here is derived from an EMBL/GenBank/DDBJ whole genome shotgun (WGS) entry which is preliminary data.</text>
</comment>
<sequence>MCEPLLAVACTCVPEPDDSQVVLLGDDEGRQQRQSGHVLALLQVGFTYVQGLVVLAVGDVELRCHVNEVIADQAGVSLQSLLYYAQSRGQVVTLIVTPRQDTDTEACDTLRS</sequence>
<dbReference type="AlphaFoldDB" id="A0A4Z2FYI8"/>
<evidence type="ECO:0000313" key="2">
    <source>
        <dbReference type="Proteomes" id="UP000314294"/>
    </source>
</evidence>
<organism evidence="1 2">
    <name type="scientific">Liparis tanakae</name>
    <name type="common">Tanaka's snailfish</name>
    <dbReference type="NCBI Taxonomy" id="230148"/>
    <lineage>
        <taxon>Eukaryota</taxon>
        <taxon>Metazoa</taxon>
        <taxon>Chordata</taxon>
        <taxon>Craniata</taxon>
        <taxon>Vertebrata</taxon>
        <taxon>Euteleostomi</taxon>
        <taxon>Actinopterygii</taxon>
        <taxon>Neopterygii</taxon>
        <taxon>Teleostei</taxon>
        <taxon>Neoteleostei</taxon>
        <taxon>Acanthomorphata</taxon>
        <taxon>Eupercaria</taxon>
        <taxon>Perciformes</taxon>
        <taxon>Cottioidei</taxon>
        <taxon>Cottales</taxon>
        <taxon>Liparidae</taxon>
        <taxon>Liparis</taxon>
    </lineage>
</organism>
<protein>
    <submittedName>
        <fullName evidence="1">Uncharacterized protein</fullName>
    </submittedName>
</protein>
<keyword evidence="2" id="KW-1185">Reference proteome</keyword>
<proteinExistence type="predicted"/>
<evidence type="ECO:0000313" key="1">
    <source>
        <dbReference type="EMBL" id="TNN46368.1"/>
    </source>
</evidence>